<evidence type="ECO:0000256" key="1">
    <source>
        <dbReference type="SAM" id="MobiDB-lite"/>
    </source>
</evidence>
<dbReference type="AlphaFoldDB" id="A0A810BHJ1"/>
<evidence type="ECO:0000313" key="2">
    <source>
        <dbReference type="EMBL" id="BCE76226.1"/>
    </source>
</evidence>
<protein>
    <submittedName>
        <fullName evidence="2">Uncharacterized protein</fullName>
    </submittedName>
</protein>
<feature type="region of interest" description="Disordered" evidence="1">
    <location>
        <begin position="17"/>
        <end position="46"/>
    </location>
</feature>
<dbReference type="EMBL" id="AP023097">
    <property type="protein sequence ID" value="BCE76226.1"/>
    <property type="molecule type" value="Genomic_DNA"/>
</dbReference>
<organism evidence="2">
    <name type="scientific">Bradyrhizobium diazoefficiens</name>
    <dbReference type="NCBI Taxonomy" id="1355477"/>
    <lineage>
        <taxon>Bacteria</taxon>
        <taxon>Pseudomonadati</taxon>
        <taxon>Pseudomonadota</taxon>
        <taxon>Alphaproteobacteria</taxon>
        <taxon>Hyphomicrobiales</taxon>
        <taxon>Nitrobacteraceae</taxon>
        <taxon>Bradyrhizobium</taxon>
    </lineage>
</organism>
<accession>A0A810BHJ1</accession>
<name>A0A810BHJ1_9BRAD</name>
<sequence length="92" mass="9615">MHPGRCRVAGTARRDCVEALPDSQEPARRAPALSASEEAYDQGLQRLESGSSRPALVCRSAHAKAAAKVTKIATTTMVISNASVGIMLLPGV</sequence>
<reference evidence="2" key="1">
    <citation type="submission" date="2020-05" db="EMBL/GenBank/DDBJ databases">
        <title>Complete genome sequence of Bradyrhizobium diazoefficiens XF8 isolated from soybean nodule.</title>
        <authorList>
            <person name="Noda R."/>
            <person name="Kakizaki K."/>
            <person name="Minamisawa K."/>
        </authorList>
    </citation>
    <scope>NUCLEOTIDE SEQUENCE</scope>
    <source>
        <strain evidence="2">XF8</strain>
    </source>
</reference>
<gene>
    <name evidence="2" type="ORF">XF8B_63370</name>
</gene>
<proteinExistence type="predicted"/>